<organism evidence="1 2">
    <name type="scientific">Trifolium pratense</name>
    <name type="common">Red clover</name>
    <dbReference type="NCBI Taxonomy" id="57577"/>
    <lineage>
        <taxon>Eukaryota</taxon>
        <taxon>Viridiplantae</taxon>
        <taxon>Streptophyta</taxon>
        <taxon>Embryophyta</taxon>
        <taxon>Tracheophyta</taxon>
        <taxon>Spermatophyta</taxon>
        <taxon>Magnoliopsida</taxon>
        <taxon>eudicotyledons</taxon>
        <taxon>Gunneridae</taxon>
        <taxon>Pentapetalae</taxon>
        <taxon>rosids</taxon>
        <taxon>fabids</taxon>
        <taxon>Fabales</taxon>
        <taxon>Fabaceae</taxon>
        <taxon>Papilionoideae</taxon>
        <taxon>50 kb inversion clade</taxon>
        <taxon>NPAAA clade</taxon>
        <taxon>Hologalegina</taxon>
        <taxon>IRL clade</taxon>
        <taxon>Trifolieae</taxon>
        <taxon>Trifolium</taxon>
    </lineage>
</organism>
<proteinExistence type="predicted"/>
<name>A0ACB0K4Y7_TRIPR</name>
<reference evidence="1" key="1">
    <citation type="submission" date="2023-10" db="EMBL/GenBank/DDBJ databases">
        <authorList>
            <person name="Rodriguez Cubillos JULIANA M."/>
            <person name="De Vega J."/>
        </authorList>
    </citation>
    <scope>NUCLEOTIDE SEQUENCE</scope>
</reference>
<keyword evidence="2" id="KW-1185">Reference proteome</keyword>
<dbReference type="EMBL" id="CASHSV030000206">
    <property type="protein sequence ID" value="CAJ2652399.1"/>
    <property type="molecule type" value="Genomic_DNA"/>
</dbReference>
<accession>A0ACB0K4Y7</accession>
<evidence type="ECO:0000313" key="1">
    <source>
        <dbReference type="EMBL" id="CAJ2652399.1"/>
    </source>
</evidence>
<comment type="caution">
    <text evidence="1">The sequence shown here is derived from an EMBL/GenBank/DDBJ whole genome shotgun (WGS) entry which is preliminary data.</text>
</comment>
<sequence>MELMQIFTEGMRIQHRMHLDASVGGSINAKTIEEVKELIEQMCQNEYNMSNERTSKPAGMLQLDKETAYQKEIDLLKRKLEKATLGVEVKKVQETCAFVMRTILTATMFPKESLMKSTPNTWDDQVHTQAGVIKTLGKTSNMGHMKKGQELGELLSSNFGRVAPPIFDGEDYDLWAVRMEAFLDALDLSETVEDDYDVSSLPKDPTAEQMKTHKERKTKRAKAKTCLFASVSQTVFIKIMTLKTPKEIWDYLKEEYKGDERIRSMQVMNLLREFELQRMKEVETIKTYADKLLGIANKVRLLGTQFSDSRIVEKLLVTVPERYEASIAALENTKDLSKITLPEVLHALHAQEQRRLMREERTIDGICLAKGFGKKYQHKPCPHCKKDNHSPKNCWWRPDAKCEKCGKLGHMMKVCTSQQQQGDVNIAHEQYEEDQELLLAISGFTTNKPSKEWLIDSGCTNHMTYDRDLFKELNKTSISKVRIGN</sequence>
<protein>
    <submittedName>
        <fullName evidence="1">Uncharacterized protein</fullName>
    </submittedName>
</protein>
<dbReference type="Proteomes" id="UP001177021">
    <property type="component" value="Unassembled WGS sequence"/>
</dbReference>
<gene>
    <name evidence="1" type="ORF">MILVUS5_LOCUS19880</name>
</gene>
<evidence type="ECO:0000313" key="2">
    <source>
        <dbReference type="Proteomes" id="UP001177021"/>
    </source>
</evidence>